<evidence type="ECO:0000256" key="1">
    <source>
        <dbReference type="SAM" id="MobiDB-lite"/>
    </source>
</evidence>
<reference evidence="2" key="1">
    <citation type="journal article" date="2016" name="Gigascience">
        <title>De novo construction of an expanded transcriptome assembly for the western tarnished plant bug, Lygus hesperus.</title>
        <authorList>
            <person name="Tassone E.E."/>
            <person name="Geib S.M."/>
            <person name="Hall B."/>
            <person name="Fabrick J.A."/>
            <person name="Brent C.S."/>
            <person name="Hull J.J."/>
        </authorList>
    </citation>
    <scope>NUCLEOTIDE SEQUENCE</scope>
</reference>
<organism evidence="2">
    <name type="scientific">Lygus hesperus</name>
    <name type="common">Western plant bug</name>
    <dbReference type="NCBI Taxonomy" id="30085"/>
    <lineage>
        <taxon>Eukaryota</taxon>
        <taxon>Metazoa</taxon>
        <taxon>Ecdysozoa</taxon>
        <taxon>Arthropoda</taxon>
        <taxon>Hexapoda</taxon>
        <taxon>Insecta</taxon>
        <taxon>Pterygota</taxon>
        <taxon>Neoptera</taxon>
        <taxon>Paraneoptera</taxon>
        <taxon>Hemiptera</taxon>
        <taxon>Heteroptera</taxon>
        <taxon>Panheteroptera</taxon>
        <taxon>Cimicomorpha</taxon>
        <taxon>Miridae</taxon>
        <taxon>Mirini</taxon>
        <taxon>Lygus</taxon>
    </lineage>
</organism>
<name>A0A146KU09_LYGHE</name>
<accession>A0A146KU09</accession>
<feature type="compositionally biased region" description="Basic and acidic residues" evidence="1">
    <location>
        <begin position="8"/>
        <end position="30"/>
    </location>
</feature>
<protein>
    <submittedName>
        <fullName evidence="2">Uncharacterized protein</fullName>
    </submittedName>
</protein>
<evidence type="ECO:0000313" key="2">
    <source>
        <dbReference type="EMBL" id="JAP98651.1"/>
    </source>
</evidence>
<feature type="region of interest" description="Disordered" evidence="1">
    <location>
        <begin position="1"/>
        <end position="30"/>
    </location>
</feature>
<dbReference type="AlphaFoldDB" id="A0A146KU09"/>
<dbReference type="EMBL" id="GDHC01019977">
    <property type="protein sequence ID" value="JAP98651.1"/>
    <property type="molecule type" value="Transcribed_RNA"/>
</dbReference>
<proteinExistence type="predicted"/>
<sequence length="103" mass="11798">MAVYPQKSKTDEVVIMKDSTKGPPYRREYPATRNQGTIKVGTSSFLTSEMAVHPQQNEFHQISPLQTQKRIRSADQHSTKRSGTRNHPEVIHAEHPCMDQQRV</sequence>
<feature type="compositionally biased region" description="Basic and acidic residues" evidence="1">
    <location>
        <begin position="86"/>
        <end position="103"/>
    </location>
</feature>
<feature type="region of interest" description="Disordered" evidence="1">
    <location>
        <begin position="63"/>
        <end position="103"/>
    </location>
</feature>
<gene>
    <name evidence="2" type="ORF">g.80139</name>
</gene>